<gene>
    <name evidence="10" type="ORF">Poly51_27370</name>
</gene>
<dbReference type="PANTHER" id="PTHR43738">
    <property type="entry name" value="ABC TRANSPORTER, MEMBRANE PROTEIN"/>
    <property type="match status" value="1"/>
</dbReference>
<evidence type="ECO:0000259" key="9">
    <source>
        <dbReference type="Pfam" id="PF12704"/>
    </source>
</evidence>
<dbReference type="AlphaFoldDB" id="A0A5C6F896"/>
<keyword evidence="2" id="KW-1003">Cell membrane</keyword>
<keyword evidence="3 7" id="KW-0812">Transmembrane</keyword>
<evidence type="ECO:0000256" key="2">
    <source>
        <dbReference type="ARBA" id="ARBA00022475"/>
    </source>
</evidence>
<comment type="subcellular location">
    <subcellularLocation>
        <location evidence="1">Cell membrane</location>
        <topology evidence="1">Multi-pass membrane protein</topology>
    </subcellularLocation>
</comment>
<feature type="domain" description="MacB-like periplasmic core" evidence="9">
    <location>
        <begin position="18"/>
        <end position="238"/>
    </location>
</feature>
<feature type="transmembrane region" description="Helical" evidence="7">
    <location>
        <begin position="374"/>
        <end position="407"/>
    </location>
</feature>
<comment type="caution">
    <text evidence="10">The sequence shown here is derived from an EMBL/GenBank/DDBJ whole genome shotgun (WGS) entry which is preliminary data.</text>
</comment>
<keyword evidence="11" id="KW-1185">Reference proteome</keyword>
<reference evidence="10 11" key="1">
    <citation type="submission" date="2019-02" db="EMBL/GenBank/DDBJ databases">
        <title>Deep-cultivation of Planctomycetes and their phenomic and genomic characterization uncovers novel biology.</title>
        <authorList>
            <person name="Wiegand S."/>
            <person name="Jogler M."/>
            <person name="Boedeker C."/>
            <person name="Pinto D."/>
            <person name="Vollmers J."/>
            <person name="Rivas-Marin E."/>
            <person name="Kohn T."/>
            <person name="Peeters S.H."/>
            <person name="Heuer A."/>
            <person name="Rast P."/>
            <person name="Oberbeckmann S."/>
            <person name="Bunk B."/>
            <person name="Jeske O."/>
            <person name="Meyerdierks A."/>
            <person name="Storesund J.E."/>
            <person name="Kallscheuer N."/>
            <person name="Luecker S."/>
            <person name="Lage O.M."/>
            <person name="Pohl T."/>
            <person name="Merkel B.J."/>
            <person name="Hornburger P."/>
            <person name="Mueller R.-W."/>
            <person name="Bruemmer F."/>
            <person name="Labrenz M."/>
            <person name="Spormann A.M."/>
            <person name="Op Den Camp H."/>
            <person name="Overmann J."/>
            <person name="Amann R."/>
            <person name="Jetten M.S.M."/>
            <person name="Mascher T."/>
            <person name="Medema M.H."/>
            <person name="Devos D.P."/>
            <person name="Kaster A.-K."/>
            <person name="Ovreas L."/>
            <person name="Rohde M."/>
            <person name="Galperin M.Y."/>
            <person name="Jogler C."/>
        </authorList>
    </citation>
    <scope>NUCLEOTIDE SEQUENCE [LARGE SCALE GENOMIC DNA]</scope>
    <source>
        <strain evidence="10 11">Poly51</strain>
    </source>
</reference>
<dbReference type="EMBL" id="SJPW01000003">
    <property type="protein sequence ID" value="TWU56820.1"/>
    <property type="molecule type" value="Genomic_DNA"/>
</dbReference>
<dbReference type="GO" id="GO:0005886">
    <property type="term" value="C:plasma membrane"/>
    <property type="evidence" value="ECO:0007669"/>
    <property type="project" value="UniProtKB-SubCell"/>
</dbReference>
<dbReference type="RefSeq" id="WP_146458177.1">
    <property type="nucleotide sequence ID" value="NZ_SJPW01000003.1"/>
</dbReference>
<keyword evidence="4 7" id="KW-1133">Transmembrane helix</keyword>
<evidence type="ECO:0000256" key="5">
    <source>
        <dbReference type="ARBA" id="ARBA00023136"/>
    </source>
</evidence>
<evidence type="ECO:0000256" key="1">
    <source>
        <dbReference type="ARBA" id="ARBA00004651"/>
    </source>
</evidence>
<evidence type="ECO:0000313" key="11">
    <source>
        <dbReference type="Proteomes" id="UP000318288"/>
    </source>
</evidence>
<evidence type="ECO:0000256" key="7">
    <source>
        <dbReference type="SAM" id="Phobius"/>
    </source>
</evidence>
<proteinExistence type="predicted"/>
<dbReference type="Pfam" id="PF02687">
    <property type="entry name" value="FtsX"/>
    <property type="match status" value="1"/>
</dbReference>
<evidence type="ECO:0000256" key="3">
    <source>
        <dbReference type="ARBA" id="ARBA00022692"/>
    </source>
</evidence>
<name>A0A5C6F896_9BACT</name>
<protein>
    <submittedName>
        <fullName evidence="10">FtsX-like permease family protein</fullName>
    </submittedName>
</protein>
<dbReference type="InterPro" id="IPR025857">
    <property type="entry name" value="MacB_PCD"/>
</dbReference>
<evidence type="ECO:0000259" key="8">
    <source>
        <dbReference type="Pfam" id="PF02687"/>
    </source>
</evidence>
<feature type="transmembrane region" description="Helical" evidence="7">
    <location>
        <begin position="427"/>
        <end position="449"/>
    </location>
</feature>
<evidence type="ECO:0000313" key="10">
    <source>
        <dbReference type="EMBL" id="TWU56820.1"/>
    </source>
</evidence>
<keyword evidence="5 7" id="KW-0472">Membrane</keyword>
<sequence>MSLIQIAWRNFWHRSLSSVLTTMSLALGVGLVVLVLSIYGVIHEAFTRNSYVGYNLVVGPKGSPLQLTLNSVFYLSQPIENLPYTEYMEFFDKDGRAAMVKKFGGDPALGERGGRYAPFVSGGFVIPLALGDYFGEFRVVGTTPDFFEKLRHGEELDQEFTFREGRALKNYSDEYGYFEAVVGARVAKEMNVGVGDTFNPTHGDPTGHGHDLGFTIVGVMDSTGTPNDRAAFVNLEGFYLMDGHAKPIEKNEDGTEPAEVEQPTPPTNPGEFKLLSIPQREVTSILVRNGNVMFAPGMQNAINEGIRSQAAAPVGEINKLMSLIVGPLMSAMLAITLITCFVAAIGVLVAIYNSMNDRRRDIAVMRALGARRETVTAIIIAESLIIAVIGGVLGWILAHAAIALYSGRIEDQTGIQVGFLSTSGYELYILPVVIGLALFAALLPAWSAYRTDVGSNLAA</sequence>
<dbReference type="InterPro" id="IPR003838">
    <property type="entry name" value="ABC3_permease_C"/>
</dbReference>
<accession>A0A5C6F896</accession>
<feature type="transmembrane region" description="Helical" evidence="7">
    <location>
        <begin position="20"/>
        <end position="42"/>
    </location>
</feature>
<feature type="domain" description="ABC3 transporter permease C-terminal" evidence="8">
    <location>
        <begin position="335"/>
        <end position="451"/>
    </location>
</feature>
<dbReference type="InterPro" id="IPR051125">
    <property type="entry name" value="ABC-4/HrtB_transporter"/>
</dbReference>
<dbReference type="OrthoDB" id="9784014at2"/>
<evidence type="ECO:0000256" key="4">
    <source>
        <dbReference type="ARBA" id="ARBA00022989"/>
    </source>
</evidence>
<dbReference type="PANTHER" id="PTHR43738:SF2">
    <property type="entry name" value="ABC TRANSPORTER PERMEASE"/>
    <property type="match status" value="1"/>
</dbReference>
<dbReference type="Proteomes" id="UP000318288">
    <property type="component" value="Unassembled WGS sequence"/>
</dbReference>
<evidence type="ECO:0000256" key="6">
    <source>
        <dbReference type="SAM" id="MobiDB-lite"/>
    </source>
</evidence>
<organism evidence="10 11">
    <name type="scientific">Rubripirellula tenax</name>
    <dbReference type="NCBI Taxonomy" id="2528015"/>
    <lineage>
        <taxon>Bacteria</taxon>
        <taxon>Pseudomonadati</taxon>
        <taxon>Planctomycetota</taxon>
        <taxon>Planctomycetia</taxon>
        <taxon>Pirellulales</taxon>
        <taxon>Pirellulaceae</taxon>
        <taxon>Rubripirellula</taxon>
    </lineage>
</organism>
<feature type="transmembrane region" description="Helical" evidence="7">
    <location>
        <begin position="328"/>
        <end position="353"/>
    </location>
</feature>
<feature type="region of interest" description="Disordered" evidence="6">
    <location>
        <begin position="247"/>
        <end position="270"/>
    </location>
</feature>
<dbReference type="Pfam" id="PF12704">
    <property type="entry name" value="MacB_PCD"/>
    <property type="match status" value="1"/>
</dbReference>